<organism evidence="3 4">
    <name type="scientific">Faunimonas pinastri</name>
    <dbReference type="NCBI Taxonomy" id="1855383"/>
    <lineage>
        <taxon>Bacteria</taxon>
        <taxon>Pseudomonadati</taxon>
        <taxon>Pseudomonadota</taxon>
        <taxon>Alphaproteobacteria</taxon>
        <taxon>Hyphomicrobiales</taxon>
        <taxon>Afifellaceae</taxon>
        <taxon>Faunimonas</taxon>
    </lineage>
</organism>
<evidence type="ECO:0000313" key="3">
    <source>
        <dbReference type="EMBL" id="SER36332.1"/>
    </source>
</evidence>
<gene>
    <name evidence="3" type="ORF">SAMN05216548_11649</name>
</gene>
<evidence type="ECO:0000313" key="4">
    <source>
        <dbReference type="Proteomes" id="UP000199647"/>
    </source>
</evidence>
<reference evidence="3 4" key="1">
    <citation type="submission" date="2016-10" db="EMBL/GenBank/DDBJ databases">
        <authorList>
            <person name="de Groot N.N."/>
        </authorList>
    </citation>
    <scope>NUCLEOTIDE SEQUENCE [LARGE SCALE GENOMIC DNA]</scope>
    <source>
        <strain evidence="3 4">A52C2</strain>
    </source>
</reference>
<dbReference type="STRING" id="1855383.SAMN05216548_11649"/>
<keyword evidence="4" id="KW-1185">Reference proteome</keyword>
<name>A0A1H9NKA8_9HYPH</name>
<dbReference type="RefSeq" id="WP_092498941.1">
    <property type="nucleotide sequence ID" value="NZ_FOFG01000016.1"/>
</dbReference>
<feature type="domain" description="DUF2382" evidence="2">
    <location>
        <begin position="20"/>
        <end position="129"/>
    </location>
</feature>
<proteinExistence type="predicted"/>
<dbReference type="OrthoDB" id="7586109at2"/>
<protein>
    <submittedName>
        <fullName evidence="3">Conserved domain-containing protein</fullName>
    </submittedName>
</protein>
<evidence type="ECO:0000256" key="1">
    <source>
        <dbReference type="SAM" id="MobiDB-lite"/>
    </source>
</evidence>
<dbReference type="AlphaFoldDB" id="A0A1H9NKA8"/>
<dbReference type="EMBL" id="FOFG01000016">
    <property type="protein sequence ID" value="SER36332.1"/>
    <property type="molecule type" value="Genomic_DNA"/>
</dbReference>
<accession>A0A1H9NKA8</accession>
<dbReference type="Pfam" id="PF09557">
    <property type="entry name" value="DUF2382"/>
    <property type="match status" value="1"/>
</dbReference>
<evidence type="ECO:0000259" key="2">
    <source>
        <dbReference type="Pfam" id="PF09557"/>
    </source>
</evidence>
<dbReference type="Proteomes" id="UP000199647">
    <property type="component" value="Unassembled WGS sequence"/>
</dbReference>
<sequence>MQQPNDPTGGSPEGQDLVVPLLEEEAHVEAREVVSGKVRVETRVESFDDIASAVLHGEEVEVTRVAIDRVVTEAPSLRTEGDVTIVPILEEVLFVEKRLVLKEELHIRRVATREEVHVPVTLRRQTATVERTAGDEQNGDDAASLSPGSTNTIKRGDQP</sequence>
<feature type="region of interest" description="Disordered" evidence="1">
    <location>
        <begin position="127"/>
        <end position="159"/>
    </location>
</feature>
<dbReference type="InterPro" id="IPR019060">
    <property type="entry name" value="DUF2382"/>
</dbReference>